<evidence type="ECO:0000313" key="3">
    <source>
        <dbReference type="Proteomes" id="UP001164963"/>
    </source>
</evidence>
<feature type="region of interest" description="Disordered" evidence="1">
    <location>
        <begin position="360"/>
        <end position="409"/>
    </location>
</feature>
<gene>
    <name evidence="2" type="ORF">NEH16_14780</name>
</gene>
<evidence type="ECO:0000256" key="1">
    <source>
        <dbReference type="SAM" id="MobiDB-lite"/>
    </source>
</evidence>
<protein>
    <submittedName>
        <fullName evidence="2">Uncharacterized protein</fullName>
    </submittedName>
</protein>
<reference evidence="2" key="1">
    <citation type="journal article" date="2022" name="Front. Microbiol.">
        <title>Mirubactin C rescues the lethal effect of cell wall biosynthesis mutations in Bacillus subtilis.</title>
        <authorList>
            <person name="Kepplinger B."/>
            <person name="Wen X."/>
            <person name="Tyler A.R."/>
            <person name="Kim B.Y."/>
            <person name="Brown J."/>
            <person name="Banks P."/>
            <person name="Dashti Y."/>
            <person name="Mackenzie E.S."/>
            <person name="Wills C."/>
            <person name="Kawai Y."/>
            <person name="Waldron K.J."/>
            <person name="Allenby N.E.E."/>
            <person name="Wu L.J."/>
            <person name="Hall M.J."/>
            <person name="Errington J."/>
        </authorList>
    </citation>
    <scope>NUCLEOTIDE SEQUENCE</scope>
    <source>
        <strain evidence="2">MDA8-470</strain>
    </source>
</reference>
<sequence length="409" mass="43467">MTTASAGDGGAASPPPFLLTPRQGEGARALLSYVAGLPLDSADARLLAVVVGIRAARTGAGNLTGTDLRSLRLDDPEGALAELRAAGWEVPGQLIGGEPDVPYAIVVPELAPGPDRALRLGKDARSRVSGWSMRTRLAKPVRKGTSGARLAALFLAAHCSDELVGRAPDELPAVCYGSVPVLLEKGFLAEVSGQTYRLGEAMRHLAGRFRTPEEFAAMAREEEERRAARAAAAAAEPTPESWAAWKTGVSPALLRHVEAVEACALCHLPFVRLVPPFMSGPSPLPAPRAALDAYEVWRAAHPDCGREAALFTVEFRAEHGHGPSYSQLCKGLRWKKLGRELRGVIVHTLIAEGWLTSTPPVPWTLRPGGPPRRRGSPCPDRRCGPAAEVSARARCRRPRAGRPGAGSPR</sequence>
<dbReference type="Proteomes" id="UP001164963">
    <property type="component" value="Chromosome"/>
</dbReference>
<organism evidence="2 3">
    <name type="scientific">Streptomyces drozdowiczii</name>
    <dbReference type="NCBI Taxonomy" id="202862"/>
    <lineage>
        <taxon>Bacteria</taxon>
        <taxon>Bacillati</taxon>
        <taxon>Actinomycetota</taxon>
        <taxon>Actinomycetes</taxon>
        <taxon>Kitasatosporales</taxon>
        <taxon>Streptomycetaceae</taxon>
        <taxon>Streptomyces</taxon>
    </lineage>
</organism>
<dbReference type="EMBL" id="CP098740">
    <property type="protein sequence ID" value="UZK55231.1"/>
    <property type="molecule type" value="Genomic_DNA"/>
</dbReference>
<name>A0ABY6PTX6_9ACTN</name>
<evidence type="ECO:0000313" key="2">
    <source>
        <dbReference type="EMBL" id="UZK55231.1"/>
    </source>
</evidence>
<proteinExistence type="predicted"/>
<keyword evidence="3" id="KW-1185">Reference proteome</keyword>
<accession>A0ABY6PTX6</accession>
<dbReference type="RefSeq" id="WP_265542774.1">
    <property type="nucleotide sequence ID" value="NZ_CP098740.1"/>
</dbReference>